<proteinExistence type="inferred from homology"/>
<keyword evidence="4" id="KW-1185">Reference proteome</keyword>
<evidence type="ECO:0000259" key="2">
    <source>
        <dbReference type="Pfam" id="PF02657"/>
    </source>
</evidence>
<organism evidence="3 4">
    <name type="scientific">Ceratopteris richardii</name>
    <name type="common">Triangle waterfern</name>
    <dbReference type="NCBI Taxonomy" id="49495"/>
    <lineage>
        <taxon>Eukaryota</taxon>
        <taxon>Viridiplantae</taxon>
        <taxon>Streptophyta</taxon>
        <taxon>Embryophyta</taxon>
        <taxon>Tracheophyta</taxon>
        <taxon>Polypodiopsida</taxon>
        <taxon>Polypodiidae</taxon>
        <taxon>Polypodiales</taxon>
        <taxon>Pteridineae</taxon>
        <taxon>Pteridaceae</taxon>
        <taxon>Parkerioideae</taxon>
        <taxon>Ceratopteris</taxon>
    </lineage>
</organism>
<dbReference type="OrthoDB" id="411584at2759"/>
<dbReference type="Proteomes" id="UP000825935">
    <property type="component" value="Chromosome 36"/>
</dbReference>
<comment type="similarity">
    <text evidence="1">Belongs to the SufE family.</text>
</comment>
<evidence type="ECO:0000313" key="4">
    <source>
        <dbReference type="Proteomes" id="UP000825935"/>
    </source>
</evidence>
<dbReference type="SUPFAM" id="SSF82649">
    <property type="entry name" value="SufE/NifU"/>
    <property type="match status" value="1"/>
</dbReference>
<gene>
    <name evidence="3" type="ORF">KP509_36G021000</name>
</gene>
<dbReference type="Gene3D" id="3.90.1010.10">
    <property type="match status" value="1"/>
</dbReference>
<accession>A0A8T2QAU6</accession>
<protein>
    <recommendedName>
        <fullName evidence="2">Fe-S metabolism associated domain-containing protein</fullName>
    </recommendedName>
</protein>
<name>A0A8T2QAU6_CERRI</name>
<comment type="caution">
    <text evidence="3">The sequence shown here is derived from an EMBL/GenBank/DDBJ whole genome shotgun (WGS) entry which is preliminary data.</text>
</comment>
<reference evidence="3" key="1">
    <citation type="submission" date="2021-08" db="EMBL/GenBank/DDBJ databases">
        <title>WGS assembly of Ceratopteris richardii.</title>
        <authorList>
            <person name="Marchant D.B."/>
            <person name="Chen G."/>
            <person name="Jenkins J."/>
            <person name="Shu S."/>
            <person name="Leebens-Mack J."/>
            <person name="Grimwood J."/>
            <person name="Schmutz J."/>
            <person name="Soltis P."/>
            <person name="Soltis D."/>
            <person name="Chen Z.-H."/>
        </authorList>
    </citation>
    <scope>NUCLEOTIDE SEQUENCE</scope>
    <source>
        <strain evidence="3">Whitten #5841</strain>
        <tissue evidence="3">Leaf</tissue>
    </source>
</reference>
<dbReference type="PANTHER" id="PTHR43597">
    <property type="entry name" value="SULFUR ACCEPTOR PROTEIN CSDE"/>
    <property type="match status" value="1"/>
</dbReference>
<dbReference type="EMBL" id="CM035441">
    <property type="protein sequence ID" value="KAH7280929.1"/>
    <property type="molecule type" value="Genomic_DNA"/>
</dbReference>
<evidence type="ECO:0000256" key="1">
    <source>
        <dbReference type="ARBA" id="ARBA00010282"/>
    </source>
</evidence>
<sequence length="245" mass="27200">MQSASSLLAASSAAALRRLHRSFLRSPVFTSSSERYSSLAATLPSIPCFFSSHRVANFLPHQTHSDLHSPNIRHHQLRRLLHDDGGASSSSQTFQNLPPKLADIVMHFKLAPDSRAKYEQLVNYGKKLKPLPRQYQTLENKVPNCVSQIWVRASIDKAKRIYFEAESDSMVARGVAAVLVEGLSGYPATDILKISPDFIELLTPEQSLTPLRSDGFIKVFRFLQKKASQAMDTEGISGSAKSFTQ</sequence>
<dbReference type="InterPro" id="IPR003808">
    <property type="entry name" value="Fe-S_metab-assoc_dom"/>
</dbReference>
<feature type="domain" description="Fe-S metabolism associated" evidence="2">
    <location>
        <begin position="107"/>
        <end position="225"/>
    </location>
</feature>
<dbReference type="PANTHER" id="PTHR43597:SF5">
    <property type="entry name" value="SUFE-LIKE PROTEIN 2, CHLOROPLASTIC"/>
    <property type="match status" value="1"/>
</dbReference>
<dbReference type="AlphaFoldDB" id="A0A8T2QAU6"/>
<dbReference type="Pfam" id="PF02657">
    <property type="entry name" value="SufE"/>
    <property type="match status" value="1"/>
</dbReference>
<evidence type="ECO:0000313" key="3">
    <source>
        <dbReference type="EMBL" id="KAH7280929.1"/>
    </source>
</evidence>